<dbReference type="Gene3D" id="3.40.33.10">
    <property type="entry name" value="CAP"/>
    <property type="match status" value="1"/>
</dbReference>
<protein>
    <submittedName>
        <fullName evidence="3">CAP domain-containing protein</fullName>
    </submittedName>
</protein>
<dbReference type="InterPro" id="IPR014044">
    <property type="entry name" value="CAP_dom"/>
</dbReference>
<feature type="domain" description="SCP" evidence="2">
    <location>
        <begin position="158"/>
        <end position="280"/>
    </location>
</feature>
<organism evidence="3 4">
    <name type="scientific">Nicoliella lavandulae</name>
    <dbReference type="NCBI Taxonomy" id="3082954"/>
    <lineage>
        <taxon>Bacteria</taxon>
        <taxon>Bacillati</taxon>
        <taxon>Bacillota</taxon>
        <taxon>Bacilli</taxon>
        <taxon>Lactobacillales</taxon>
        <taxon>Lactobacillaceae</taxon>
        <taxon>Nicoliella</taxon>
    </lineage>
</organism>
<dbReference type="SUPFAM" id="SSF55797">
    <property type="entry name" value="PR-1-like"/>
    <property type="match status" value="1"/>
</dbReference>
<dbReference type="CDD" id="cd05379">
    <property type="entry name" value="CAP_bacterial"/>
    <property type="match status" value="1"/>
</dbReference>
<evidence type="ECO:0000256" key="1">
    <source>
        <dbReference type="SAM" id="SignalP"/>
    </source>
</evidence>
<proteinExistence type="predicted"/>
<dbReference type="EMBL" id="JAWMWH010000001">
    <property type="protein sequence ID" value="MEJ6399790.1"/>
    <property type="molecule type" value="Genomic_DNA"/>
</dbReference>
<feature type="chain" id="PRO_5047496349" evidence="1">
    <location>
        <begin position="27"/>
        <end position="289"/>
    </location>
</feature>
<feature type="signal peptide" evidence="1">
    <location>
        <begin position="1"/>
        <end position="26"/>
    </location>
</feature>
<accession>A0ABU8SJP9</accession>
<dbReference type="Pfam" id="PF00188">
    <property type="entry name" value="CAP"/>
    <property type="match status" value="1"/>
</dbReference>
<evidence type="ECO:0000313" key="4">
    <source>
        <dbReference type="Proteomes" id="UP001370590"/>
    </source>
</evidence>
<dbReference type="PANTHER" id="PTHR31157">
    <property type="entry name" value="SCP DOMAIN-CONTAINING PROTEIN"/>
    <property type="match status" value="1"/>
</dbReference>
<keyword evidence="4" id="KW-1185">Reference proteome</keyword>
<sequence>MSLNRFKGFIISIAAMITMGVAMPLASPTTVVQAKQATTNQTLAQINNTLTRYQVGQRAIYFGDNNRVVLDHFPISETDTLSRVHNEPIDNVNGVKFAKVKIVATRVAKWQVRYYLVRFADGIAGWVNSGDLHPVDFNQKDVVQYSTGTYQKAAKLALKYLNAVRKQHGLGQLTWNDQFAQIAQYRGPQMAANFAHVDANGNKYRNLASQALGYGDLGNVTIENIANANNFAGNTPNKAIIQRINSMLYEDGPVSNWGHRNAFLDANIKQIGIAIQTNGKMFNMAFIMQ</sequence>
<gene>
    <name evidence="3" type="ORF">R4146_01120</name>
</gene>
<dbReference type="RefSeq" id="WP_339959629.1">
    <property type="nucleotide sequence ID" value="NZ_JAWMWH010000001.1"/>
</dbReference>
<reference evidence="3 4" key="1">
    <citation type="submission" date="2023-10" db="EMBL/GenBank/DDBJ databases">
        <title>Nicoliella lavandulae sp. nov. isolated from Lavandula angustifolia flowers.</title>
        <authorList>
            <person name="Alcantara C."/>
            <person name="Zuniga M."/>
            <person name="Landete J.M."/>
            <person name="Monedero V."/>
        </authorList>
    </citation>
    <scope>NUCLEOTIDE SEQUENCE [LARGE SCALE GENOMIC DNA]</scope>
    <source>
        <strain evidence="3 4">Es01</strain>
    </source>
</reference>
<dbReference type="Proteomes" id="UP001370590">
    <property type="component" value="Unassembled WGS sequence"/>
</dbReference>
<name>A0ABU8SJP9_9LACO</name>
<dbReference type="PANTHER" id="PTHR31157:SF1">
    <property type="entry name" value="SCP DOMAIN-CONTAINING PROTEIN"/>
    <property type="match status" value="1"/>
</dbReference>
<evidence type="ECO:0000313" key="3">
    <source>
        <dbReference type="EMBL" id="MEJ6399790.1"/>
    </source>
</evidence>
<evidence type="ECO:0000259" key="2">
    <source>
        <dbReference type="Pfam" id="PF00188"/>
    </source>
</evidence>
<comment type="caution">
    <text evidence="3">The sequence shown here is derived from an EMBL/GenBank/DDBJ whole genome shotgun (WGS) entry which is preliminary data.</text>
</comment>
<keyword evidence="1" id="KW-0732">Signal</keyword>
<dbReference type="InterPro" id="IPR035940">
    <property type="entry name" value="CAP_sf"/>
</dbReference>